<dbReference type="EMBL" id="JANIIK010000043">
    <property type="protein sequence ID" value="KAJ3605029.1"/>
    <property type="molecule type" value="Genomic_DNA"/>
</dbReference>
<evidence type="ECO:0000313" key="7">
    <source>
        <dbReference type="Proteomes" id="UP001148018"/>
    </source>
</evidence>
<dbReference type="InterPro" id="IPR001839">
    <property type="entry name" value="TGF-b_C"/>
</dbReference>
<dbReference type="CDD" id="cd19379">
    <property type="entry name" value="TGF_beta_GSDF"/>
    <property type="match status" value="1"/>
</dbReference>
<dbReference type="OrthoDB" id="8997642at2759"/>
<evidence type="ECO:0000256" key="1">
    <source>
        <dbReference type="ARBA" id="ARBA00004613"/>
    </source>
</evidence>
<keyword evidence="4" id="KW-0732">Signal</keyword>
<dbReference type="PROSITE" id="PS51362">
    <property type="entry name" value="TGF_BETA_2"/>
    <property type="match status" value="1"/>
</dbReference>
<proteinExistence type="inferred from homology"/>
<dbReference type="Proteomes" id="UP001148018">
    <property type="component" value="Unassembled WGS sequence"/>
</dbReference>
<dbReference type="GO" id="GO:0005576">
    <property type="term" value="C:extracellular region"/>
    <property type="evidence" value="ECO:0007669"/>
    <property type="project" value="UniProtKB-SubCell"/>
</dbReference>
<dbReference type="InterPro" id="IPR029034">
    <property type="entry name" value="Cystine-knot_cytokine"/>
</dbReference>
<keyword evidence="7" id="KW-1185">Reference proteome</keyword>
<accession>A0A9Q0ECX0</accession>
<evidence type="ECO:0000256" key="2">
    <source>
        <dbReference type="ARBA" id="ARBA00022525"/>
    </source>
</evidence>
<keyword evidence="2" id="KW-0964">Secreted</keyword>
<feature type="domain" description="TGF-beta family profile" evidence="5">
    <location>
        <begin position="99"/>
        <end position="206"/>
    </location>
</feature>
<dbReference type="Gene3D" id="2.10.90.10">
    <property type="entry name" value="Cystine-knot cytokines"/>
    <property type="match status" value="1"/>
</dbReference>
<keyword evidence="3" id="KW-0339">Growth factor</keyword>
<evidence type="ECO:0000256" key="3">
    <source>
        <dbReference type="RuleBase" id="RU000354"/>
    </source>
</evidence>
<comment type="subcellular location">
    <subcellularLocation>
        <location evidence="1">Secreted</location>
    </subcellularLocation>
</comment>
<comment type="caution">
    <text evidence="6">The sequence shown here is derived from an EMBL/GenBank/DDBJ whole genome shotgun (WGS) entry which is preliminary data.</text>
</comment>
<evidence type="ECO:0000259" key="5">
    <source>
        <dbReference type="PROSITE" id="PS51362"/>
    </source>
</evidence>
<dbReference type="GO" id="GO:0008083">
    <property type="term" value="F:growth factor activity"/>
    <property type="evidence" value="ECO:0007669"/>
    <property type="project" value="UniProtKB-KW"/>
</dbReference>
<evidence type="ECO:0000313" key="6">
    <source>
        <dbReference type="EMBL" id="KAJ3605029.1"/>
    </source>
</evidence>
<comment type="similarity">
    <text evidence="3">Belongs to the TGF-beta family.</text>
</comment>
<reference evidence="6" key="1">
    <citation type="submission" date="2022-07" db="EMBL/GenBank/DDBJ databases">
        <title>Chromosome-level genome of Muraenolepis orangiensis.</title>
        <authorList>
            <person name="Kim J."/>
        </authorList>
    </citation>
    <scope>NUCLEOTIDE SEQUENCE</scope>
    <source>
        <strain evidence="6">KU_S4_2022</strain>
        <tissue evidence="6">Muscle</tissue>
    </source>
</reference>
<organism evidence="6 7">
    <name type="scientific">Muraenolepis orangiensis</name>
    <name type="common">Patagonian moray cod</name>
    <dbReference type="NCBI Taxonomy" id="630683"/>
    <lineage>
        <taxon>Eukaryota</taxon>
        <taxon>Metazoa</taxon>
        <taxon>Chordata</taxon>
        <taxon>Craniata</taxon>
        <taxon>Vertebrata</taxon>
        <taxon>Euteleostomi</taxon>
        <taxon>Actinopterygii</taxon>
        <taxon>Neopterygii</taxon>
        <taxon>Teleostei</taxon>
        <taxon>Neoteleostei</taxon>
        <taxon>Acanthomorphata</taxon>
        <taxon>Zeiogadaria</taxon>
        <taxon>Gadariae</taxon>
        <taxon>Gadiformes</taxon>
        <taxon>Muraenolepidoidei</taxon>
        <taxon>Muraenolepididae</taxon>
        <taxon>Muraenolepis</taxon>
    </lineage>
</organism>
<dbReference type="SUPFAM" id="SSF57501">
    <property type="entry name" value="Cystine-knot cytokines"/>
    <property type="match status" value="1"/>
</dbReference>
<feature type="signal peptide" evidence="4">
    <location>
        <begin position="1"/>
        <end position="19"/>
    </location>
</feature>
<sequence>MSRAFVAVTVLLGSSLVGAFVMQPPEQDPQPGPTVALGSAHLRCHMDALPSIRRSLLGALNLQAEPQLPKGQLAAIREQFKNTFRAIGHQTKGTTGSALSDHSPVVAPGVGNTTDLKCCQLASQISLEDLGWDNWVIYPESFTVVWCTPCDPNNVRCPAHTPTAVHHIPSQCCEPTSEETVPIVYMDQLSSLVISSAALTRTCGCGPGNQVPNKE</sequence>
<gene>
    <name evidence="6" type="ORF">NHX12_027080</name>
</gene>
<protein>
    <recommendedName>
        <fullName evidence="5">TGF-beta family profile domain-containing protein</fullName>
    </recommendedName>
</protein>
<name>A0A9Q0ECX0_9TELE</name>
<dbReference type="AlphaFoldDB" id="A0A9Q0ECX0"/>
<dbReference type="SMART" id="SM00204">
    <property type="entry name" value="TGFB"/>
    <property type="match status" value="1"/>
</dbReference>
<feature type="chain" id="PRO_5040157685" description="TGF-beta family profile domain-containing protein" evidence="4">
    <location>
        <begin position="20"/>
        <end position="215"/>
    </location>
</feature>
<dbReference type="Pfam" id="PF00019">
    <property type="entry name" value="TGF_beta"/>
    <property type="match status" value="1"/>
</dbReference>
<evidence type="ECO:0000256" key="4">
    <source>
        <dbReference type="SAM" id="SignalP"/>
    </source>
</evidence>